<accession>A0A2A2L0B3</accession>
<feature type="transmembrane region" description="Helical" evidence="6">
    <location>
        <begin position="32"/>
        <end position="52"/>
    </location>
</feature>
<evidence type="ECO:0000313" key="8">
    <source>
        <dbReference type="EMBL" id="PAV79553.1"/>
    </source>
</evidence>
<feature type="chain" id="PRO_5012426232" description="SLC26A/SulP transporter domain-containing protein" evidence="7">
    <location>
        <begin position="18"/>
        <end position="548"/>
    </location>
</feature>
<keyword evidence="9" id="KW-1185">Reference proteome</keyword>
<keyword evidence="7" id="KW-0732">Signal</keyword>
<feature type="transmembrane region" description="Helical" evidence="6">
    <location>
        <begin position="367"/>
        <end position="387"/>
    </location>
</feature>
<protein>
    <recommendedName>
        <fullName evidence="10">SLC26A/SulP transporter domain-containing protein</fullName>
    </recommendedName>
</protein>
<evidence type="ECO:0000313" key="9">
    <source>
        <dbReference type="Proteomes" id="UP000218231"/>
    </source>
</evidence>
<comment type="similarity">
    <text evidence="2">Belongs to the nucleobase:cation symporter-2 (NCS2) (TC 2.A.40) family.</text>
</comment>
<dbReference type="Pfam" id="PF00860">
    <property type="entry name" value="Xan_ur_permease"/>
    <property type="match status" value="1"/>
</dbReference>
<reference evidence="8 9" key="1">
    <citation type="journal article" date="2017" name="Curr. Biol.">
        <title>Genome architecture and evolution of a unichromosomal asexual nematode.</title>
        <authorList>
            <person name="Fradin H."/>
            <person name="Zegar C."/>
            <person name="Gutwein M."/>
            <person name="Lucas J."/>
            <person name="Kovtun M."/>
            <person name="Corcoran D."/>
            <person name="Baugh L.R."/>
            <person name="Kiontke K."/>
            <person name="Gunsalus K."/>
            <person name="Fitch D.H."/>
            <person name="Piano F."/>
        </authorList>
    </citation>
    <scope>NUCLEOTIDE SEQUENCE [LARGE SCALE GENOMIC DNA]</scope>
    <source>
        <strain evidence="8">PF1309</strain>
    </source>
</reference>
<feature type="signal peptide" evidence="7">
    <location>
        <begin position="1"/>
        <end position="17"/>
    </location>
</feature>
<comment type="caution">
    <text evidence="8">The sequence shown here is derived from an EMBL/GenBank/DDBJ whole genome shotgun (WGS) entry which is preliminary data.</text>
</comment>
<keyword evidence="3 6" id="KW-0812">Transmembrane</keyword>
<comment type="subcellular location">
    <subcellularLocation>
        <location evidence="1">Membrane</location>
        <topology evidence="1">Multi-pass membrane protein</topology>
    </subcellularLocation>
</comment>
<dbReference type="OrthoDB" id="1641903at2759"/>
<dbReference type="Proteomes" id="UP000218231">
    <property type="component" value="Unassembled WGS sequence"/>
</dbReference>
<feature type="transmembrane region" description="Helical" evidence="6">
    <location>
        <begin position="197"/>
        <end position="217"/>
    </location>
</feature>
<dbReference type="EMBL" id="LIAE01007402">
    <property type="protein sequence ID" value="PAV79553.1"/>
    <property type="molecule type" value="Genomic_DNA"/>
</dbReference>
<dbReference type="STRING" id="2018661.A0A2A2L0B3"/>
<dbReference type="GO" id="GO:0022857">
    <property type="term" value="F:transmembrane transporter activity"/>
    <property type="evidence" value="ECO:0007669"/>
    <property type="project" value="InterPro"/>
</dbReference>
<feature type="transmembrane region" description="Helical" evidence="6">
    <location>
        <begin position="128"/>
        <end position="147"/>
    </location>
</feature>
<feature type="transmembrane region" description="Helical" evidence="6">
    <location>
        <begin position="431"/>
        <end position="449"/>
    </location>
</feature>
<organism evidence="8 9">
    <name type="scientific">Diploscapter pachys</name>
    <dbReference type="NCBI Taxonomy" id="2018661"/>
    <lineage>
        <taxon>Eukaryota</taxon>
        <taxon>Metazoa</taxon>
        <taxon>Ecdysozoa</taxon>
        <taxon>Nematoda</taxon>
        <taxon>Chromadorea</taxon>
        <taxon>Rhabditida</taxon>
        <taxon>Rhabditina</taxon>
        <taxon>Rhabditomorpha</taxon>
        <taxon>Rhabditoidea</taxon>
        <taxon>Rhabditidae</taxon>
        <taxon>Diploscapter</taxon>
    </lineage>
</organism>
<dbReference type="PANTHER" id="PTHR11119">
    <property type="entry name" value="XANTHINE-URACIL / VITAMIN C PERMEASE FAMILY MEMBER"/>
    <property type="match status" value="1"/>
</dbReference>
<evidence type="ECO:0000256" key="4">
    <source>
        <dbReference type="ARBA" id="ARBA00022989"/>
    </source>
</evidence>
<dbReference type="AlphaFoldDB" id="A0A2A2L0B3"/>
<feature type="transmembrane region" description="Helical" evidence="6">
    <location>
        <begin position="308"/>
        <end position="330"/>
    </location>
</feature>
<feature type="transmembrane region" description="Helical" evidence="6">
    <location>
        <begin position="154"/>
        <end position="177"/>
    </location>
</feature>
<dbReference type="InterPro" id="IPR006043">
    <property type="entry name" value="NCS2"/>
</dbReference>
<dbReference type="NCBIfam" id="NF037981">
    <property type="entry name" value="NCS2_1"/>
    <property type="match status" value="1"/>
</dbReference>
<gene>
    <name evidence="8" type="ORF">WR25_20904</name>
</gene>
<keyword evidence="5 6" id="KW-0472">Membrane</keyword>
<evidence type="ECO:0000256" key="5">
    <source>
        <dbReference type="ARBA" id="ARBA00023136"/>
    </source>
</evidence>
<evidence type="ECO:0000256" key="1">
    <source>
        <dbReference type="ARBA" id="ARBA00004141"/>
    </source>
</evidence>
<evidence type="ECO:0000256" key="3">
    <source>
        <dbReference type="ARBA" id="ARBA00022692"/>
    </source>
</evidence>
<dbReference type="GO" id="GO:0016020">
    <property type="term" value="C:membrane"/>
    <property type="evidence" value="ECO:0007669"/>
    <property type="project" value="UniProtKB-SubCell"/>
</dbReference>
<sequence length="548" mass="58671">MMLVLSGILVVPFLVSSTICPGADIIDMRVKLIAGTFVSSGIATIVQTTFGLRLPVLHGPSFAFIPTLIAFANLPENKCNADVNTVVPEEEYIDKLLTIQGSLFVAVLVMPFIACTGLVGVFSKFVGPVTTCPLMIMLCMGSVPTAAEKMSLHWISIVQFCILASFAIFLENVLVPIPYFSIARRKFKFARVRVFGSFPYLIGVGCAWLICGILTWTNLEPERGEARVDKNETLIVLAHSPWFQVPIPLRFGFPRFSIGLFFGFVASTFACIVESVGDYGILAKVAMQRHPPQSSVNRAMMAEGFGSLLSAVMGVGTAVTTYAEAIALVPVTKVACRATMQLAGTLLIILGLFTKVAALLASIPDAVVGGVLAMGMAMIAGVALSNLQNVDLRLSRNLTIMGTAILVGSVVPKHFQDNPINSGNATVDSIFNMLFGIQMLIGGLVAFILDNTVPGATKEQRGIKTGDSMAADDFSIDDDGYSFSSPVNKFILRFPSLCKLPFIPPKRKIESVEDLRNGSFSSKVSGSSINKPFSISAPSLINTISAKL</sequence>
<evidence type="ECO:0000256" key="6">
    <source>
        <dbReference type="SAM" id="Phobius"/>
    </source>
</evidence>
<feature type="transmembrane region" description="Helical" evidence="6">
    <location>
        <begin position="342"/>
        <end position="361"/>
    </location>
</feature>
<feature type="transmembrane region" description="Helical" evidence="6">
    <location>
        <begin position="256"/>
        <end position="277"/>
    </location>
</feature>
<keyword evidence="4 6" id="KW-1133">Transmembrane helix</keyword>
<evidence type="ECO:0000256" key="2">
    <source>
        <dbReference type="ARBA" id="ARBA00008821"/>
    </source>
</evidence>
<evidence type="ECO:0000256" key="7">
    <source>
        <dbReference type="SAM" id="SignalP"/>
    </source>
</evidence>
<proteinExistence type="inferred from homology"/>
<name>A0A2A2L0B3_9BILA</name>
<feature type="transmembrane region" description="Helical" evidence="6">
    <location>
        <begin position="103"/>
        <end position="122"/>
    </location>
</feature>
<evidence type="ECO:0008006" key="10">
    <source>
        <dbReference type="Google" id="ProtNLM"/>
    </source>
</evidence>